<dbReference type="SUPFAM" id="SSF50249">
    <property type="entry name" value="Nucleic acid-binding proteins"/>
    <property type="match status" value="1"/>
</dbReference>
<dbReference type="AlphaFoldDB" id="W6RFE2"/>
<dbReference type="Gene3D" id="2.40.50.140">
    <property type="entry name" value="Nucleic acid-binding proteins"/>
    <property type="match status" value="1"/>
</dbReference>
<organism evidence="2 3">
    <name type="scientific">Rhizobium favelukesii</name>
    <dbReference type="NCBI Taxonomy" id="348824"/>
    <lineage>
        <taxon>Bacteria</taxon>
        <taxon>Pseudomonadati</taxon>
        <taxon>Pseudomonadota</taxon>
        <taxon>Alphaproteobacteria</taxon>
        <taxon>Hyphomicrobiales</taxon>
        <taxon>Rhizobiaceae</taxon>
        <taxon>Rhizobium/Agrobacterium group</taxon>
        <taxon>Rhizobium</taxon>
    </lineage>
</organism>
<dbReference type="Proteomes" id="UP000019443">
    <property type="component" value="Chromosome"/>
</dbReference>
<dbReference type="InterPro" id="IPR022595">
    <property type="entry name" value="Enc34_ssDNA-bd"/>
</dbReference>
<feature type="compositionally biased region" description="Basic and acidic residues" evidence="1">
    <location>
        <begin position="179"/>
        <end position="189"/>
    </location>
</feature>
<sequence length="205" mass="22841">MAQKSTPTKFIIGPGKLSFPKIFVPNDKEFGGKYANTLLLPPDYDFGPLKKAMLDVAIAKFGADKSKWPRNMRGPKEVIRPCEEKGHLTGYLPGWHFITASSADQPGIVDSLLQKITDPREAYPGRWSMMSVNVYAYSNVTHGVSLGLQNIQLRKHDDPFSSRQRAEDEFEEMMDDVGEFDKSSVEGDFKQGSSTSDEDAGGWDD</sequence>
<feature type="compositionally biased region" description="Acidic residues" evidence="1">
    <location>
        <begin position="196"/>
        <end position="205"/>
    </location>
</feature>
<dbReference type="EMBL" id="HG916852">
    <property type="protein sequence ID" value="CDM57408.1"/>
    <property type="molecule type" value="Genomic_DNA"/>
</dbReference>
<evidence type="ECO:0000313" key="2">
    <source>
        <dbReference type="EMBL" id="CDM57408.1"/>
    </source>
</evidence>
<evidence type="ECO:0000256" key="1">
    <source>
        <dbReference type="SAM" id="MobiDB-lite"/>
    </source>
</evidence>
<feature type="compositionally biased region" description="Basic and acidic residues" evidence="1">
    <location>
        <begin position="157"/>
        <end position="167"/>
    </location>
</feature>
<feature type="compositionally biased region" description="Acidic residues" evidence="1">
    <location>
        <begin position="168"/>
        <end position="178"/>
    </location>
</feature>
<protein>
    <submittedName>
        <fullName evidence="2">Conserved protein</fullName>
    </submittedName>
</protein>
<evidence type="ECO:0000313" key="3">
    <source>
        <dbReference type="Proteomes" id="UP000019443"/>
    </source>
</evidence>
<dbReference type="PATRIC" id="fig|348824.6.peg.1872"/>
<dbReference type="KEGG" id="rhl:LPU83_1743"/>
<accession>W6RFE2</accession>
<reference evidence="2" key="1">
    <citation type="submission" date="2013-11" db="EMBL/GenBank/DDBJ databases">
        <title>Draft genome sequence of the broad-host-range Rhizobium sp. LPU83 strain, a member of the low-genetic diversity Oregon-like Rhizobium sp. group.</title>
        <authorList>
            <person name="Wibberg D."/>
            <person name="Puehler A."/>
            <person name="Schlueter A."/>
        </authorList>
    </citation>
    <scope>NUCLEOTIDE SEQUENCE [LARGE SCALE GENOMIC DNA]</scope>
    <source>
        <strain evidence="2">LPU83</strain>
    </source>
</reference>
<name>W6RFE2_9HYPH</name>
<feature type="region of interest" description="Disordered" evidence="1">
    <location>
        <begin position="157"/>
        <end position="205"/>
    </location>
</feature>
<dbReference type="HOGENOM" id="CLU_1336629_0_0_5"/>
<dbReference type="RefSeq" id="WP_051509082.1">
    <property type="nucleotide sequence ID" value="NZ_HG916852.1"/>
</dbReference>
<dbReference type="eggNOG" id="ENOG5031CG0">
    <property type="taxonomic scope" value="Bacteria"/>
</dbReference>
<proteinExistence type="predicted"/>
<gene>
    <name evidence="2" type="ORF">LPU83_1743</name>
</gene>
<keyword evidence="3" id="KW-1185">Reference proteome</keyword>
<dbReference type="InterPro" id="IPR012340">
    <property type="entry name" value="NA-bd_OB-fold"/>
</dbReference>
<dbReference type="Pfam" id="PF10991">
    <property type="entry name" value="Enc34_ssDNA-bd"/>
    <property type="match status" value="1"/>
</dbReference>